<evidence type="ECO:0000313" key="1">
    <source>
        <dbReference type="EMBL" id="ABM81472.1"/>
    </source>
</evidence>
<protein>
    <submittedName>
        <fullName evidence="1">Conserved archaeal protein</fullName>
    </submittedName>
</protein>
<organism evidence="1 2">
    <name type="scientific">Hyperthermus butylicus (strain DSM 5456 / JCM 9403 / PLM1-5)</name>
    <dbReference type="NCBI Taxonomy" id="415426"/>
    <lineage>
        <taxon>Archaea</taxon>
        <taxon>Thermoproteota</taxon>
        <taxon>Thermoprotei</taxon>
        <taxon>Desulfurococcales</taxon>
        <taxon>Pyrodictiaceae</taxon>
        <taxon>Hyperthermus</taxon>
    </lineage>
</organism>
<accession>A2BNB1</accession>
<dbReference type="EMBL" id="CP000493">
    <property type="protein sequence ID" value="ABM81472.1"/>
    <property type="molecule type" value="Genomic_DNA"/>
</dbReference>
<dbReference type="OrthoDB" id="7902at2157"/>
<reference evidence="1 2" key="1">
    <citation type="journal article" date="2007" name="Archaea">
        <title>The genome of Hyperthermus butylicus: a sulfur-reducing, peptide fermenting, neutrophilic Crenarchaeote growing up to 108 degrees C.</title>
        <authorList>
            <person name="Brugger K."/>
            <person name="Chen L."/>
            <person name="Stark M."/>
            <person name="Zibat A."/>
            <person name="Redder P."/>
            <person name="Ruepp A."/>
            <person name="Awayez M."/>
            <person name="She Q."/>
            <person name="Garrett R.A."/>
            <person name="Klenk H.P."/>
        </authorList>
    </citation>
    <scope>NUCLEOTIDE SEQUENCE [LARGE SCALE GENOMIC DNA]</scope>
    <source>
        <strain evidence="2">DSM 5456 / JCM 9403 / PLM1-5</strain>
    </source>
</reference>
<evidence type="ECO:0000313" key="2">
    <source>
        <dbReference type="Proteomes" id="UP000002593"/>
    </source>
</evidence>
<dbReference type="eggNOG" id="arCOG04130">
    <property type="taxonomic scope" value="Archaea"/>
</dbReference>
<dbReference type="InterPro" id="IPR012340">
    <property type="entry name" value="NA-bd_OB-fold"/>
</dbReference>
<dbReference type="Gene3D" id="1.10.150.280">
    <property type="entry name" value="AF1531-like domain"/>
    <property type="match status" value="1"/>
</dbReference>
<dbReference type="Proteomes" id="UP000002593">
    <property type="component" value="Chromosome"/>
</dbReference>
<dbReference type="Pfam" id="PF04919">
    <property type="entry name" value="DUF655"/>
    <property type="match status" value="1"/>
</dbReference>
<dbReference type="STRING" id="415426.Hbut_1658"/>
<dbReference type="InterPro" id="IPR007003">
    <property type="entry name" value="DUF655"/>
</dbReference>
<dbReference type="HOGENOM" id="CLU_076814_1_0_2"/>
<gene>
    <name evidence="1" type="ordered locus">Hbut_1658</name>
</gene>
<dbReference type="RefSeq" id="WP_011822790.1">
    <property type="nucleotide sequence ID" value="NC_008818.1"/>
</dbReference>
<proteinExistence type="predicted"/>
<dbReference type="GeneID" id="4782419"/>
<dbReference type="EnsemblBacteria" id="ABM81472">
    <property type="protein sequence ID" value="ABM81472"/>
    <property type="gene ID" value="Hbut_1658"/>
</dbReference>
<keyword evidence="2" id="KW-1185">Reference proteome</keyword>
<name>A2BNB1_HYPBU</name>
<sequence>MAPYGRAGRRDARHREFRPREDYAYVLDFMPVGNPVDRHPWHKNRPVAQLIGENFFVLFDASVKPEFSLEVGERVSLKDVVAEHYDRVRKRRHMDLHRIEYDDLTSLAKSMLPSIVEQIVRNREQIFVEFFNIAGPITLRFHSLELLPSVGKKTVLRILEQREKEPFKDFEDIASRVGIDPVKILVERIVEELRGGQRYYLFIEPPRRELQSIESRPIFLNYLALIYKRLFGSESSGGG</sequence>
<dbReference type="PANTHER" id="PTHR40734:SF1">
    <property type="entry name" value="DNA-BINDING PROTEIN"/>
    <property type="match status" value="1"/>
</dbReference>
<dbReference type="SUPFAM" id="SSF160975">
    <property type="entry name" value="AF1531-like"/>
    <property type="match status" value="1"/>
</dbReference>
<dbReference type="PANTHER" id="PTHR40734">
    <property type="entry name" value="TRNA-SPECIFIC ADENOSINE DEAMINASE-RELATED"/>
    <property type="match status" value="1"/>
</dbReference>
<dbReference type="AlphaFoldDB" id="A2BNB1"/>
<dbReference type="Gene3D" id="2.40.50.140">
    <property type="entry name" value="Nucleic acid-binding proteins"/>
    <property type="match status" value="1"/>
</dbReference>
<dbReference type="KEGG" id="hbu:Hbut_1658"/>